<evidence type="ECO:0000256" key="2">
    <source>
        <dbReference type="ARBA" id="ARBA00022553"/>
    </source>
</evidence>
<dbReference type="AlphaFoldDB" id="A0AAD6Y8T3"/>
<dbReference type="SUPFAM" id="SSF47336">
    <property type="entry name" value="ACP-like"/>
    <property type="match status" value="1"/>
</dbReference>
<accession>A0AAD6Y8T3</accession>
<dbReference type="PANTHER" id="PTHR43439:SF2">
    <property type="entry name" value="ENZYME, PUTATIVE (JCVI)-RELATED"/>
    <property type="match status" value="1"/>
</dbReference>
<comment type="caution">
    <text evidence="4">The sequence shown here is derived from an EMBL/GenBank/DDBJ whole genome shotgun (WGS) entry which is preliminary data.</text>
</comment>
<dbReference type="InterPro" id="IPR001031">
    <property type="entry name" value="Thioesterase"/>
</dbReference>
<dbReference type="InterPro" id="IPR006162">
    <property type="entry name" value="Ppantetheine_attach_site"/>
</dbReference>
<dbReference type="Gene3D" id="3.40.50.1820">
    <property type="entry name" value="alpha/beta hydrolase"/>
    <property type="match status" value="1"/>
</dbReference>
<dbReference type="InterPro" id="IPR051414">
    <property type="entry name" value="Adenylate-forming_Reductase"/>
</dbReference>
<dbReference type="InterPro" id="IPR020806">
    <property type="entry name" value="PKS_PP-bd"/>
</dbReference>
<dbReference type="EMBL" id="JARJCW010000054">
    <property type="protein sequence ID" value="KAJ7202663.1"/>
    <property type="molecule type" value="Genomic_DNA"/>
</dbReference>
<dbReference type="Pfam" id="PF23562">
    <property type="entry name" value="AMP-binding_C_3"/>
    <property type="match status" value="1"/>
</dbReference>
<dbReference type="PROSITE" id="PS00012">
    <property type="entry name" value="PHOSPHOPANTETHEINE"/>
    <property type="match status" value="1"/>
</dbReference>
<organism evidence="4 5">
    <name type="scientific">Mycena pura</name>
    <dbReference type="NCBI Taxonomy" id="153505"/>
    <lineage>
        <taxon>Eukaryota</taxon>
        <taxon>Fungi</taxon>
        <taxon>Dikarya</taxon>
        <taxon>Basidiomycota</taxon>
        <taxon>Agaricomycotina</taxon>
        <taxon>Agaricomycetes</taxon>
        <taxon>Agaricomycetidae</taxon>
        <taxon>Agaricales</taxon>
        <taxon>Marasmiineae</taxon>
        <taxon>Mycenaceae</taxon>
        <taxon>Mycena</taxon>
    </lineage>
</organism>
<proteinExistence type="predicted"/>
<dbReference type="GO" id="GO:0031177">
    <property type="term" value="F:phosphopantetheine binding"/>
    <property type="evidence" value="ECO:0007669"/>
    <property type="project" value="InterPro"/>
</dbReference>
<dbReference type="InterPro" id="IPR042099">
    <property type="entry name" value="ANL_N_sf"/>
</dbReference>
<evidence type="ECO:0000256" key="1">
    <source>
        <dbReference type="ARBA" id="ARBA00022450"/>
    </source>
</evidence>
<keyword evidence="2" id="KW-0597">Phosphoprotein</keyword>
<gene>
    <name evidence="4" type="ORF">GGX14DRAFT_463222</name>
</gene>
<evidence type="ECO:0000313" key="5">
    <source>
        <dbReference type="Proteomes" id="UP001219525"/>
    </source>
</evidence>
<dbReference type="Pfam" id="PF00501">
    <property type="entry name" value="AMP-binding"/>
    <property type="match status" value="1"/>
</dbReference>
<dbReference type="Gene3D" id="1.10.1200.10">
    <property type="entry name" value="ACP-like"/>
    <property type="match status" value="1"/>
</dbReference>
<dbReference type="InterPro" id="IPR020845">
    <property type="entry name" value="AMP-binding_CS"/>
</dbReference>
<evidence type="ECO:0000259" key="3">
    <source>
        <dbReference type="PROSITE" id="PS50075"/>
    </source>
</evidence>
<dbReference type="Pfam" id="PF00975">
    <property type="entry name" value="Thioesterase"/>
    <property type="match status" value="1"/>
</dbReference>
<dbReference type="PROSITE" id="PS00455">
    <property type="entry name" value="AMP_BINDING"/>
    <property type="match status" value="1"/>
</dbReference>
<keyword evidence="1" id="KW-0596">Phosphopantetheine</keyword>
<dbReference type="Gene3D" id="3.40.50.12780">
    <property type="entry name" value="N-terminal domain of ligase-like"/>
    <property type="match status" value="1"/>
</dbReference>
<dbReference type="PANTHER" id="PTHR43439">
    <property type="entry name" value="PHENYLACETATE-COENZYME A LIGASE"/>
    <property type="match status" value="1"/>
</dbReference>
<name>A0AAD6Y8T3_9AGAR</name>
<dbReference type="InterPro" id="IPR009081">
    <property type="entry name" value="PP-bd_ACP"/>
</dbReference>
<sequence length="943" mass="103553">MTHYTPPCADGSLSLLQVMEFHAKANPDHPLFRYDSPSTPEGYEDITWRQAVNLFDTTAQIIRGRLGAAVDRTPPPVVGILASTSSILYAFLLFGTLRSGCPVFPLSTRNSEAAIAHLIIESGVNYLLVSQDTHMQDIARKANDILHSKNIHITLIAIPTYEEICAHDHEDRDALPPLQRIDDDRVLIIAHSSGSTSFPKVIPLTQKYCSRLPGPRLVDLSTRVQATHGAAMFRAAFFGMTISLFPPTANAVIASPDRVLASALSTKSTVIMCPPMFLEVFIYHYMWRPSPLTYVHIIFDGGPLTRSVGDSLAKSGVALVVAYGITEVGVISQPVTEAHGNGWEYFQFHPSLQPVLVPVNGNPTGSLFQLIVKQTETNCLVLPNTEVDGILAYDTNDILQRHPTAPTFYRVYGRADDQITHSNGEKTNPGPIEQILAQDSRVKAAIMFGRGRPHAGVVIAPFQDILDVEAFRNAIWPTVEQANATAPSHSRLFKDMIVLATPSRPFQMTAKGTPRRQAILQDYAEDIDAAYAAFNRVPAPAGPRVHGSISINDALEIVRGQVHTNIRPSISDNENLFDAGADSLLAARIRRGIIQVLGSRIHETVVAQALPDDVVFTSPTIAQLASLVYGVSIGASAVTDKPDTPFKNVPASIVDNKDTIVRLREPAAGEPPLILVHGGGGFIYGFLYLQKQFRTGLWAIQAVPETPRTSFVTQTDFYYEKIKEAQRTGPYRIGGYSAGVFMALRIAKLLEEHGDTVIQLALIDSSPFLILAPNTHTAETDFADPETLKAHHDRGMHELCATMRRSKNPWWSKFADCMWERWNGRMRAEEMSELMAATYENMVGGSANAFEFALSLAGERRVYADVMRGMIAWMGEVKAPVTLYKASRASGLVAGVAPGAQKEWWALGLDWCCTNLRVVEVGADHFDIVNRDELVEDLQNVCT</sequence>
<dbReference type="InterPro" id="IPR000873">
    <property type="entry name" value="AMP-dep_synth/lig_dom"/>
</dbReference>
<dbReference type="InterPro" id="IPR029058">
    <property type="entry name" value="AB_hydrolase_fold"/>
</dbReference>
<protein>
    <recommendedName>
        <fullName evidence="3">Carrier domain-containing protein</fullName>
    </recommendedName>
</protein>
<dbReference type="PROSITE" id="PS50075">
    <property type="entry name" value="CARRIER"/>
    <property type="match status" value="1"/>
</dbReference>
<dbReference type="InterPro" id="IPR036736">
    <property type="entry name" value="ACP-like_sf"/>
</dbReference>
<keyword evidence="5" id="KW-1185">Reference proteome</keyword>
<evidence type="ECO:0000313" key="4">
    <source>
        <dbReference type="EMBL" id="KAJ7202663.1"/>
    </source>
</evidence>
<dbReference type="SUPFAM" id="SSF56801">
    <property type="entry name" value="Acetyl-CoA synthetase-like"/>
    <property type="match status" value="1"/>
</dbReference>
<reference evidence="4" key="1">
    <citation type="submission" date="2023-03" db="EMBL/GenBank/DDBJ databases">
        <title>Massive genome expansion in bonnet fungi (Mycena s.s.) driven by repeated elements and novel gene families across ecological guilds.</title>
        <authorList>
            <consortium name="Lawrence Berkeley National Laboratory"/>
            <person name="Harder C.B."/>
            <person name="Miyauchi S."/>
            <person name="Viragh M."/>
            <person name="Kuo A."/>
            <person name="Thoen E."/>
            <person name="Andreopoulos B."/>
            <person name="Lu D."/>
            <person name="Skrede I."/>
            <person name="Drula E."/>
            <person name="Henrissat B."/>
            <person name="Morin E."/>
            <person name="Kohler A."/>
            <person name="Barry K."/>
            <person name="LaButti K."/>
            <person name="Morin E."/>
            <person name="Salamov A."/>
            <person name="Lipzen A."/>
            <person name="Mereny Z."/>
            <person name="Hegedus B."/>
            <person name="Baldrian P."/>
            <person name="Stursova M."/>
            <person name="Weitz H."/>
            <person name="Taylor A."/>
            <person name="Grigoriev I.V."/>
            <person name="Nagy L.G."/>
            <person name="Martin F."/>
            <person name="Kauserud H."/>
        </authorList>
    </citation>
    <scope>NUCLEOTIDE SEQUENCE</scope>
    <source>
        <strain evidence="4">9144</strain>
    </source>
</reference>
<dbReference type="SUPFAM" id="SSF53474">
    <property type="entry name" value="alpha/beta-Hydrolases"/>
    <property type="match status" value="1"/>
</dbReference>
<feature type="domain" description="Carrier" evidence="3">
    <location>
        <begin position="548"/>
        <end position="632"/>
    </location>
</feature>
<dbReference type="Pfam" id="PF00550">
    <property type="entry name" value="PP-binding"/>
    <property type="match status" value="1"/>
</dbReference>
<dbReference type="Proteomes" id="UP001219525">
    <property type="component" value="Unassembled WGS sequence"/>
</dbReference>
<dbReference type="SMART" id="SM00823">
    <property type="entry name" value="PKS_PP"/>
    <property type="match status" value="1"/>
</dbReference>